<evidence type="ECO:0000256" key="1">
    <source>
        <dbReference type="ARBA" id="ARBA00023237"/>
    </source>
</evidence>
<feature type="non-terminal residue" evidence="4">
    <location>
        <position position="338"/>
    </location>
</feature>
<dbReference type="Pfam" id="PF19838">
    <property type="entry name" value="LptD_2"/>
    <property type="match status" value="1"/>
</dbReference>
<reference evidence="4" key="1">
    <citation type="journal article" date="2014" name="Front. Microbiol.">
        <title>High frequency of phylogenetically diverse reductive dehalogenase-homologous genes in deep subseafloor sedimentary metagenomes.</title>
        <authorList>
            <person name="Kawai M."/>
            <person name="Futagami T."/>
            <person name="Toyoda A."/>
            <person name="Takaki Y."/>
            <person name="Nishi S."/>
            <person name="Hori S."/>
            <person name="Arai W."/>
            <person name="Tsubouchi T."/>
            <person name="Morono Y."/>
            <person name="Uchiyama I."/>
            <person name="Ito T."/>
            <person name="Fujiyama A."/>
            <person name="Inagaki F."/>
            <person name="Takami H."/>
        </authorList>
    </citation>
    <scope>NUCLEOTIDE SEQUENCE</scope>
    <source>
        <strain evidence="4">Expedition CK06-06</strain>
    </source>
</reference>
<dbReference type="Pfam" id="PF13100">
    <property type="entry name" value="OstA_2"/>
    <property type="match status" value="1"/>
</dbReference>
<feature type="domain" description="LPS-assembly protein LptD central" evidence="3">
    <location>
        <begin position="163"/>
        <end position="327"/>
    </location>
</feature>
<evidence type="ECO:0000259" key="2">
    <source>
        <dbReference type="Pfam" id="PF13100"/>
    </source>
</evidence>
<evidence type="ECO:0000313" key="4">
    <source>
        <dbReference type="EMBL" id="GAH47275.1"/>
    </source>
</evidence>
<dbReference type="GO" id="GO:0009279">
    <property type="term" value="C:cell outer membrane"/>
    <property type="evidence" value="ECO:0007669"/>
    <property type="project" value="TreeGrafter"/>
</dbReference>
<organism evidence="4">
    <name type="scientific">marine sediment metagenome</name>
    <dbReference type="NCBI Taxonomy" id="412755"/>
    <lineage>
        <taxon>unclassified sequences</taxon>
        <taxon>metagenomes</taxon>
        <taxon>ecological metagenomes</taxon>
    </lineage>
</organism>
<protein>
    <submittedName>
        <fullName evidence="4">Uncharacterized protein</fullName>
    </submittedName>
</protein>
<dbReference type="EMBL" id="BARU01006444">
    <property type="protein sequence ID" value="GAH47275.1"/>
    <property type="molecule type" value="Genomic_DNA"/>
</dbReference>
<dbReference type="InterPro" id="IPR045659">
    <property type="entry name" value="LptD_2"/>
</dbReference>
<keyword evidence="1" id="KW-0472">Membrane</keyword>
<dbReference type="PANTHER" id="PTHR30189">
    <property type="entry name" value="LPS-ASSEMBLY PROTEIN"/>
    <property type="match status" value="1"/>
</dbReference>
<gene>
    <name evidence="4" type="ORF">S03H2_12681</name>
</gene>
<dbReference type="InterPro" id="IPR005653">
    <property type="entry name" value="OstA-like_N"/>
</dbReference>
<feature type="domain" description="Organic solvent tolerance-like N-terminal" evidence="2">
    <location>
        <begin position="42"/>
        <end position="107"/>
    </location>
</feature>
<proteinExistence type="predicted"/>
<comment type="caution">
    <text evidence="4">The sequence shown here is derived from an EMBL/GenBank/DDBJ whole genome shotgun (WGS) entry which is preliminary data.</text>
</comment>
<dbReference type="GO" id="GO:1990351">
    <property type="term" value="C:transporter complex"/>
    <property type="evidence" value="ECO:0007669"/>
    <property type="project" value="TreeGrafter"/>
</dbReference>
<dbReference type="InterPro" id="IPR050218">
    <property type="entry name" value="LptD"/>
</dbReference>
<accession>X1GQX5</accession>
<dbReference type="AlphaFoldDB" id="X1GQX5"/>
<dbReference type="PANTHER" id="PTHR30189:SF1">
    <property type="entry name" value="LPS-ASSEMBLY PROTEIN LPTD"/>
    <property type="match status" value="1"/>
</dbReference>
<evidence type="ECO:0000259" key="3">
    <source>
        <dbReference type="Pfam" id="PF19838"/>
    </source>
</evidence>
<keyword evidence="1" id="KW-0998">Cell outer membrane</keyword>
<name>X1GQX5_9ZZZZ</name>
<sequence length="338" mass="39181">MSLVFLLILSQEPGLESQQDTVRIDSLDVVQYSAKKIIYDLEKSIIILHDSSFISYQDINLLSDSAYYHIETNQLEAFGTCHLKQMDDSIRGNYLRYNIETKKALMTNGKTQIDKGFLEGKELYWIDEHTVNAYSGKYTTCSDSPPHYYFYSPKMKVYLGDMVIAQPIFLYIQGIPVFAAPFWFVPISSQRKSGLLPFRLGNSRDLGKYIRGFAYYFVISDYADITLQVDAMEKKGIMPQIEGVWNFTPFTKGNIYGSYIKETDRKRERFNIQARNNSEYFLFGSSFNCDIKYLSDNTYQQDYAETTALWLKKEITSQATISRTIVGFKNSVIYERKK</sequence>